<protein>
    <submittedName>
        <fullName evidence="1">Uncharacterized protein</fullName>
    </submittedName>
</protein>
<reference evidence="1 2" key="1">
    <citation type="journal article" date="2020" name="Nature">
        <title>Six reference-quality genomes reveal evolution of bat adaptations.</title>
        <authorList>
            <person name="Jebb D."/>
            <person name="Huang Z."/>
            <person name="Pippel M."/>
            <person name="Hughes G.M."/>
            <person name="Lavrichenko K."/>
            <person name="Devanna P."/>
            <person name="Winkler S."/>
            <person name="Jermiin L.S."/>
            <person name="Skirmuntt E.C."/>
            <person name="Katzourakis A."/>
            <person name="Burkitt-Gray L."/>
            <person name="Ray D.A."/>
            <person name="Sullivan K.A.M."/>
            <person name="Roscito J.G."/>
            <person name="Kirilenko B.M."/>
            <person name="Davalos L.M."/>
            <person name="Corthals A.P."/>
            <person name="Power M.L."/>
            <person name="Jones G."/>
            <person name="Ransome R.D."/>
            <person name="Dechmann D.K.N."/>
            <person name="Locatelli A.G."/>
            <person name="Puechmaille S.J."/>
            <person name="Fedrigo O."/>
            <person name="Jarvis E.D."/>
            <person name="Hiller M."/>
            <person name="Vernes S.C."/>
            <person name="Myers E.W."/>
            <person name="Teeling E.C."/>
        </authorList>
    </citation>
    <scope>NUCLEOTIDE SEQUENCE [LARGE SCALE GENOMIC DNA]</scope>
    <source>
        <strain evidence="1">MMyoMyo1</strain>
        <tissue evidence="1">Flight muscle</tissue>
    </source>
</reference>
<gene>
    <name evidence="1" type="ORF">mMyoMyo1_011370</name>
</gene>
<dbReference type="EMBL" id="JABWUV010000005">
    <property type="protein sequence ID" value="KAF6355179.1"/>
    <property type="molecule type" value="Genomic_DNA"/>
</dbReference>
<dbReference type="Proteomes" id="UP000527355">
    <property type="component" value="Unassembled WGS sequence"/>
</dbReference>
<accession>A0A7J7XZX0</accession>
<dbReference type="AlphaFoldDB" id="A0A7J7XZX0"/>
<evidence type="ECO:0000313" key="1">
    <source>
        <dbReference type="EMBL" id="KAF6355179.1"/>
    </source>
</evidence>
<sequence>MKRPGEKWDLTGHLHYRLPTTLHELPAKPRLVQVKECCCKEEWTYVDNSRTGNKLPVRGLMGVRIGNRSIPRSNIKATLPVSQEFTVSLCSPPHPTPTSVLFSSALLCLLILHVAFKWLTYDHQVGPDHLCPKSPVIQQY</sequence>
<evidence type="ECO:0000313" key="2">
    <source>
        <dbReference type="Proteomes" id="UP000527355"/>
    </source>
</evidence>
<comment type="caution">
    <text evidence="1">The sequence shown here is derived from an EMBL/GenBank/DDBJ whole genome shotgun (WGS) entry which is preliminary data.</text>
</comment>
<keyword evidence="2" id="KW-1185">Reference proteome</keyword>
<organism evidence="1 2">
    <name type="scientific">Myotis myotis</name>
    <name type="common">Greater mouse-eared bat</name>
    <name type="synonym">Vespertilio myotis</name>
    <dbReference type="NCBI Taxonomy" id="51298"/>
    <lineage>
        <taxon>Eukaryota</taxon>
        <taxon>Metazoa</taxon>
        <taxon>Chordata</taxon>
        <taxon>Craniata</taxon>
        <taxon>Vertebrata</taxon>
        <taxon>Euteleostomi</taxon>
        <taxon>Mammalia</taxon>
        <taxon>Eutheria</taxon>
        <taxon>Laurasiatheria</taxon>
        <taxon>Chiroptera</taxon>
        <taxon>Yangochiroptera</taxon>
        <taxon>Vespertilionidae</taxon>
        <taxon>Myotis</taxon>
    </lineage>
</organism>
<proteinExistence type="predicted"/>
<name>A0A7J7XZX0_MYOMY</name>